<organism evidence="5 6">
    <name type="scientific">Wickerhamomyces anomalus (strain ATCC 58044 / CBS 1984 / NCYC 433 / NRRL Y-366-8)</name>
    <name type="common">Yeast</name>
    <name type="synonym">Hansenula anomala</name>
    <dbReference type="NCBI Taxonomy" id="683960"/>
    <lineage>
        <taxon>Eukaryota</taxon>
        <taxon>Fungi</taxon>
        <taxon>Dikarya</taxon>
        <taxon>Ascomycota</taxon>
        <taxon>Saccharomycotina</taxon>
        <taxon>Saccharomycetes</taxon>
        <taxon>Phaffomycetales</taxon>
        <taxon>Wickerhamomycetaceae</taxon>
        <taxon>Wickerhamomyces</taxon>
    </lineage>
</organism>
<dbReference type="Proteomes" id="UP000094112">
    <property type="component" value="Unassembled WGS sequence"/>
</dbReference>
<dbReference type="CDD" id="cd00519">
    <property type="entry name" value="Lipase_3"/>
    <property type="match status" value="1"/>
</dbReference>
<dbReference type="RefSeq" id="XP_019041381.1">
    <property type="nucleotide sequence ID" value="XM_019181127.1"/>
</dbReference>
<dbReference type="GeneID" id="30198373"/>
<feature type="domain" description="Fungal lipase-type" evidence="4">
    <location>
        <begin position="95"/>
        <end position="250"/>
    </location>
</feature>
<keyword evidence="3" id="KW-0732">Signal</keyword>
<dbReference type="GO" id="GO:0004806">
    <property type="term" value="F:triacylglycerol lipase activity"/>
    <property type="evidence" value="ECO:0007669"/>
    <property type="project" value="UniProtKB-EC"/>
</dbReference>
<keyword evidence="6" id="KW-1185">Reference proteome</keyword>
<evidence type="ECO:0000256" key="2">
    <source>
        <dbReference type="ARBA" id="ARBA00022801"/>
    </source>
</evidence>
<evidence type="ECO:0000256" key="3">
    <source>
        <dbReference type="SAM" id="SignalP"/>
    </source>
</evidence>
<evidence type="ECO:0000313" key="6">
    <source>
        <dbReference type="Proteomes" id="UP000094112"/>
    </source>
</evidence>
<dbReference type="EMBL" id="KV454208">
    <property type="protein sequence ID" value="ODQ62174.1"/>
    <property type="molecule type" value="Genomic_DNA"/>
</dbReference>
<dbReference type="PANTHER" id="PTHR46640:SF3">
    <property type="entry name" value="LIPASE LIH1-RELATED"/>
    <property type="match status" value="1"/>
</dbReference>
<evidence type="ECO:0000259" key="4">
    <source>
        <dbReference type="Pfam" id="PF01764"/>
    </source>
</evidence>
<accession>A0A1E3PAC2</accession>
<dbReference type="PANTHER" id="PTHR46640">
    <property type="entry name" value="TRIACYLGLYCEROL LIPASE, PUTATIVE (AFU_ORTHOLOGUE AFUA_6G06510)-RELATED"/>
    <property type="match status" value="1"/>
</dbReference>
<dbReference type="SUPFAM" id="SSF53474">
    <property type="entry name" value="alpha/beta-Hydrolases"/>
    <property type="match status" value="1"/>
</dbReference>
<dbReference type="InterPro" id="IPR051299">
    <property type="entry name" value="AB_hydrolase_lip/est"/>
</dbReference>
<reference evidence="5 6" key="1">
    <citation type="journal article" date="2016" name="Proc. Natl. Acad. Sci. U.S.A.">
        <title>Comparative genomics of biotechnologically important yeasts.</title>
        <authorList>
            <person name="Riley R."/>
            <person name="Haridas S."/>
            <person name="Wolfe K.H."/>
            <person name="Lopes M.R."/>
            <person name="Hittinger C.T."/>
            <person name="Goeker M."/>
            <person name="Salamov A.A."/>
            <person name="Wisecaver J.H."/>
            <person name="Long T.M."/>
            <person name="Calvey C.H."/>
            <person name="Aerts A.L."/>
            <person name="Barry K.W."/>
            <person name="Choi C."/>
            <person name="Clum A."/>
            <person name="Coughlan A.Y."/>
            <person name="Deshpande S."/>
            <person name="Douglass A.P."/>
            <person name="Hanson S.J."/>
            <person name="Klenk H.-P."/>
            <person name="LaButti K.M."/>
            <person name="Lapidus A."/>
            <person name="Lindquist E.A."/>
            <person name="Lipzen A.M."/>
            <person name="Meier-Kolthoff J.P."/>
            <person name="Ohm R.A."/>
            <person name="Otillar R.P."/>
            <person name="Pangilinan J.L."/>
            <person name="Peng Y."/>
            <person name="Rokas A."/>
            <person name="Rosa C.A."/>
            <person name="Scheuner C."/>
            <person name="Sibirny A.A."/>
            <person name="Slot J.C."/>
            <person name="Stielow J.B."/>
            <person name="Sun H."/>
            <person name="Kurtzman C.P."/>
            <person name="Blackwell M."/>
            <person name="Grigoriev I.V."/>
            <person name="Jeffries T.W."/>
        </authorList>
    </citation>
    <scope>NUCLEOTIDE SEQUENCE [LARGE SCALE GENOMIC DNA]</scope>
    <source>
        <strain evidence="6">ATCC 58044 / CBS 1984 / NCYC 433 / NRRL Y-366-8</strain>
    </source>
</reference>
<evidence type="ECO:0000256" key="1">
    <source>
        <dbReference type="ARBA" id="ARBA00013279"/>
    </source>
</evidence>
<dbReference type="GO" id="GO:0006629">
    <property type="term" value="P:lipid metabolic process"/>
    <property type="evidence" value="ECO:0007669"/>
    <property type="project" value="InterPro"/>
</dbReference>
<dbReference type="EC" id="3.1.1.3" evidence="1"/>
<dbReference type="InterPro" id="IPR002921">
    <property type="entry name" value="Fungal_lipase-type"/>
</dbReference>
<dbReference type="Pfam" id="PF01764">
    <property type="entry name" value="Lipase_3"/>
    <property type="match status" value="1"/>
</dbReference>
<feature type="chain" id="PRO_5009133783" description="triacylglycerol lipase" evidence="3">
    <location>
        <begin position="19"/>
        <end position="312"/>
    </location>
</feature>
<dbReference type="AlphaFoldDB" id="A0A1E3PAC2"/>
<dbReference type="InterPro" id="IPR029058">
    <property type="entry name" value="AB_hydrolase_fold"/>
</dbReference>
<evidence type="ECO:0000313" key="5">
    <source>
        <dbReference type="EMBL" id="ODQ62174.1"/>
    </source>
</evidence>
<dbReference type="OrthoDB" id="406844at2759"/>
<gene>
    <name evidence="5" type="ORF">WICANDRAFT_25313</name>
</gene>
<sequence length="312" mass="35930">MRFQHGIVVFTLLRVVIGFSDQLYDKFIHYARYSALSACITHGNLSEGWLHKGACHLNFCHSDERNMGAQIIRNATNDESGTGFITLDKKNKEIIVSFRGSVTRTDWASDLQMIPVDYKSVTKLKHVRDCKGCKVHYGFIKNLEQISESLVRPIDELFAKHPDYKLVLTGHSLGAALAILVGIEFRMKGYKPLVLSYGSPRLFNSLMVDWVNEIFETDELSKRISNWKDVDWGLIRLVHDEDFVPMLPPTFKPAGVEFFIKKKDLPHLKSDIEFRGANYIEITNKTRQKVLDLLHAYEHRTYLMTINKCDNF</sequence>
<keyword evidence="2" id="KW-0378">Hydrolase</keyword>
<proteinExistence type="predicted"/>
<dbReference type="Gene3D" id="3.40.50.1820">
    <property type="entry name" value="alpha/beta hydrolase"/>
    <property type="match status" value="1"/>
</dbReference>
<name>A0A1E3PAC2_WICAA</name>
<feature type="signal peptide" evidence="3">
    <location>
        <begin position="1"/>
        <end position="18"/>
    </location>
</feature>
<protein>
    <recommendedName>
        <fullName evidence="1">triacylglycerol lipase</fullName>
        <ecNumber evidence="1">3.1.1.3</ecNumber>
    </recommendedName>
</protein>